<keyword evidence="2" id="KW-1185">Reference proteome</keyword>
<reference evidence="1 2" key="1">
    <citation type="journal article" date="2019" name="Microorganisms">
        <title>Systematic Affiliation and Genome Analysis of Subtercola vilae DB165(T) with Particular Emphasis on Cold Adaptation of an Isolate from a High-Altitude Cold Volcano Lake.</title>
        <authorList>
            <person name="Villalobos A.S."/>
            <person name="Wiese J."/>
            <person name="Imhoff J.F."/>
            <person name="Dorador C."/>
            <person name="Keller A."/>
            <person name="Hentschel U."/>
        </authorList>
    </citation>
    <scope>NUCLEOTIDE SEQUENCE [LARGE SCALE GENOMIC DNA]</scope>
    <source>
        <strain evidence="1 2">DB165</strain>
    </source>
</reference>
<accession>A0A4T2BUE3</accession>
<protein>
    <submittedName>
        <fullName evidence="1">Uncharacterized protein</fullName>
    </submittedName>
</protein>
<evidence type="ECO:0000313" key="2">
    <source>
        <dbReference type="Proteomes" id="UP000306192"/>
    </source>
</evidence>
<name>A0A4T2BUE3_9MICO</name>
<comment type="caution">
    <text evidence="1">The sequence shown here is derived from an EMBL/GenBank/DDBJ whole genome shotgun (WGS) entry which is preliminary data.</text>
</comment>
<dbReference type="EMBL" id="QYRT01000022">
    <property type="protein sequence ID" value="TIH34970.1"/>
    <property type="molecule type" value="Genomic_DNA"/>
</dbReference>
<evidence type="ECO:0000313" key="1">
    <source>
        <dbReference type="EMBL" id="TIH34970.1"/>
    </source>
</evidence>
<dbReference type="AlphaFoldDB" id="A0A4T2BUE3"/>
<sequence>MQIVSRLNAVTTTHSGVTYNAVHGIFNVPEEVGAELVRFPHWVEELDYRIEQDAAEKARLLDPNTFPDRLARLEQLVDELTKPRKRTPRT</sequence>
<organism evidence="1 2">
    <name type="scientific">Subtercola vilae</name>
    <dbReference type="NCBI Taxonomy" id="2056433"/>
    <lineage>
        <taxon>Bacteria</taxon>
        <taxon>Bacillati</taxon>
        <taxon>Actinomycetota</taxon>
        <taxon>Actinomycetes</taxon>
        <taxon>Micrococcales</taxon>
        <taxon>Microbacteriaceae</taxon>
        <taxon>Subtercola</taxon>
    </lineage>
</organism>
<dbReference type="RefSeq" id="WP_136642498.1">
    <property type="nucleotide sequence ID" value="NZ_QYRT01000022.1"/>
</dbReference>
<proteinExistence type="predicted"/>
<dbReference type="Proteomes" id="UP000306192">
    <property type="component" value="Unassembled WGS sequence"/>
</dbReference>
<gene>
    <name evidence="1" type="ORF">D4765_11800</name>
</gene>